<dbReference type="AlphaFoldDB" id="L8GIG8"/>
<evidence type="ECO:0000313" key="2">
    <source>
        <dbReference type="EMBL" id="ELR12548.1"/>
    </source>
</evidence>
<reference evidence="2 3" key="1">
    <citation type="journal article" date="2013" name="Genome Biol.">
        <title>Genome of Acanthamoeba castellanii highlights extensive lateral gene transfer and early evolution of tyrosine kinase signaling.</title>
        <authorList>
            <person name="Clarke M."/>
            <person name="Lohan A.J."/>
            <person name="Liu B."/>
            <person name="Lagkouvardos I."/>
            <person name="Roy S."/>
            <person name="Zafar N."/>
            <person name="Bertelli C."/>
            <person name="Schilde C."/>
            <person name="Kianianmomeni A."/>
            <person name="Burglin T.R."/>
            <person name="Frech C."/>
            <person name="Turcotte B."/>
            <person name="Kopec K.O."/>
            <person name="Synnott J.M."/>
            <person name="Choo C."/>
            <person name="Paponov I."/>
            <person name="Finkler A."/>
            <person name="Soon Heng Tan C."/>
            <person name="Hutchins A.P."/>
            <person name="Weinmeier T."/>
            <person name="Rattei T."/>
            <person name="Chu J.S."/>
            <person name="Gimenez G."/>
            <person name="Irimia M."/>
            <person name="Rigden D.J."/>
            <person name="Fitzpatrick D.A."/>
            <person name="Lorenzo-Morales J."/>
            <person name="Bateman A."/>
            <person name="Chiu C.H."/>
            <person name="Tang P."/>
            <person name="Hegemann P."/>
            <person name="Fromm H."/>
            <person name="Raoult D."/>
            <person name="Greub G."/>
            <person name="Miranda-Saavedra D."/>
            <person name="Chen N."/>
            <person name="Nash P."/>
            <person name="Ginger M.L."/>
            <person name="Horn M."/>
            <person name="Schaap P."/>
            <person name="Caler L."/>
            <person name="Loftus B."/>
        </authorList>
    </citation>
    <scope>NUCLEOTIDE SEQUENCE [LARGE SCALE GENOMIC DNA]</scope>
    <source>
        <strain evidence="2 3">Neff</strain>
    </source>
</reference>
<keyword evidence="3" id="KW-1185">Reference proteome</keyword>
<sequence>MKIMSRADLGLPVCQDHEAEHKKQEDCRLTAKQVPGADQKRPEVEEHDHLATDTLHLRKQRILGSLELLLAHIDDEAELRLVERKTQKFVASLRAALLAGSDPLQCQHQDRVPSVLEKSGSRSTSAPSSP</sequence>
<dbReference type="VEuPathDB" id="AmoebaDB:ACA1_329340"/>
<dbReference type="GeneID" id="14913063"/>
<proteinExistence type="predicted"/>
<feature type="compositionally biased region" description="Low complexity" evidence="1">
    <location>
        <begin position="121"/>
        <end position="130"/>
    </location>
</feature>
<protein>
    <submittedName>
        <fullName evidence="2">Uncharacterized protein</fullName>
    </submittedName>
</protein>
<feature type="non-terminal residue" evidence="2">
    <location>
        <position position="130"/>
    </location>
</feature>
<evidence type="ECO:0000256" key="1">
    <source>
        <dbReference type="SAM" id="MobiDB-lite"/>
    </source>
</evidence>
<dbReference type="KEGG" id="acan:ACA1_329340"/>
<evidence type="ECO:0000313" key="3">
    <source>
        <dbReference type="Proteomes" id="UP000011083"/>
    </source>
</evidence>
<feature type="region of interest" description="Disordered" evidence="1">
    <location>
        <begin position="108"/>
        <end position="130"/>
    </location>
</feature>
<gene>
    <name evidence="2" type="ORF">ACA1_329340</name>
</gene>
<dbReference type="EMBL" id="KB008108">
    <property type="protein sequence ID" value="ELR12548.1"/>
    <property type="molecule type" value="Genomic_DNA"/>
</dbReference>
<name>L8GIG8_ACACF</name>
<dbReference type="RefSeq" id="XP_004334561.1">
    <property type="nucleotide sequence ID" value="XM_004334513.1"/>
</dbReference>
<accession>L8GIG8</accession>
<dbReference type="Proteomes" id="UP000011083">
    <property type="component" value="Unassembled WGS sequence"/>
</dbReference>
<organism evidence="2 3">
    <name type="scientific">Acanthamoeba castellanii (strain ATCC 30010 / Neff)</name>
    <dbReference type="NCBI Taxonomy" id="1257118"/>
    <lineage>
        <taxon>Eukaryota</taxon>
        <taxon>Amoebozoa</taxon>
        <taxon>Discosea</taxon>
        <taxon>Longamoebia</taxon>
        <taxon>Centramoebida</taxon>
        <taxon>Acanthamoebidae</taxon>
        <taxon>Acanthamoeba</taxon>
    </lineage>
</organism>